<proteinExistence type="predicted"/>
<sequence length="268" mass="32253">MDYNNIFQITDLITSFKKNDEDKIVKEFWLSLNIREQEKLRLFLSDEELVGDIMQIFKFIIQHTSSQYATDFLVSYTSLLNNPNIIFPKSKNEYKVLSFFNFIKRIHRKKKTIHLKNVQKKTIQDEFGITDKTLNKWFIYFELNFPNQREFSSREYSEIVRNFVFVEGIIAEQFEQYFKSTYTKKILSEMLGDHTKSEKTNYRNFKSILENLDCWDTSDNKLLEFIRTHHKLPFSTVYNFLLLMKKNNFLTNSDVKDVFESYFKCSSS</sequence>
<protein>
    <submittedName>
        <fullName evidence="1">Uncharacterized protein</fullName>
    </submittedName>
</protein>
<name>A0ABT8U2X5_9FLAO</name>
<gene>
    <name evidence="1" type="ORF">QWT87_03630</name>
</gene>
<keyword evidence="2" id="KW-1185">Reference proteome</keyword>
<dbReference type="RefSeq" id="WP_302713710.1">
    <property type="nucleotide sequence ID" value="NZ_JAULSJ010000004.1"/>
</dbReference>
<dbReference type="Proteomes" id="UP001168128">
    <property type="component" value="Unassembled WGS sequence"/>
</dbReference>
<reference evidence="1" key="1">
    <citation type="submission" date="2023-07" db="EMBL/GenBank/DDBJ databases">
        <title>AMR profile of multidrug- resistance Chryseobacterium gambrini related strain.</title>
        <authorList>
            <person name="Kirdat K."/>
            <person name="Bhatt A."/>
            <person name="Kuyare S."/>
            <person name="Yadav A."/>
        </authorList>
    </citation>
    <scope>NUCLEOTIDE SEQUENCE</scope>
    <source>
        <strain evidence="1">APV-1</strain>
    </source>
</reference>
<dbReference type="EMBL" id="JAULSJ010000004">
    <property type="protein sequence ID" value="MDO3423968.1"/>
    <property type="molecule type" value="Genomic_DNA"/>
</dbReference>
<accession>A0ABT8U2X5</accession>
<evidence type="ECO:0000313" key="2">
    <source>
        <dbReference type="Proteomes" id="UP001168128"/>
    </source>
</evidence>
<evidence type="ECO:0000313" key="1">
    <source>
        <dbReference type="EMBL" id="MDO3423968.1"/>
    </source>
</evidence>
<organism evidence="1 2">
    <name type="scientific">Chryseobacterium urinae</name>
    <dbReference type="NCBI Taxonomy" id="3058400"/>
    <lineage>
        <taxon>Bacteria</taxon>
        <taxon>Pseudomonadati</taxon>
        <taxon>Bacteroidota</taxon>
        <taxon>Flavobacteriia</taxon>
        <taxon>Flavobacteriales</taxon>
        <taxon>Weeksellaceae</taxon>
        <taxon>Chryseobacterium group</taxon>
        <taxon>Chryseobacterium</taxon>
    </lineage>
</organism>
<comment type="caution">
    <text evidence="1">The sequence shown here is derived from an EMBL/GenBank/DDBJ whole genome shotgun (WGS) entry which is preliminary data.</text>
</comment>